<sequence>MATVPHSASELYDIVVTGNGQDVVDAVEAMNATHGEALTSLMMYAVANKVRDEAGAPWVWEYSTLDGATVYDTEVFWDLESLKKAVDVCFSDYTWEEVERRKIRGTSILVNRNGRYVDTGHWAYRKPQAVSD</sequence>
<dbReference type="InParanoid" id="C7Q303"/>
<dbReference type="STRING" id="479433.Caci_2986"/>
<proteinExistence type="predicted"/>
<dbReference type="Proteomes" id="UP000000851">
    <property type="component" value="Chromosome"/>
</dbReference>
<keyword evidence="2" id="KW-1185">Reference proteome</keyword>
<name>C7Q303_CATAD</name>
<gene>
    <name evidence="1" type="ordered locus">Caci_2986</name>
</gene>
<dbReference type="HOGENOM" id="CLU_1913302_0_0_11"/>
<dbReference type="EMBL" id="CP001700">
    <property type="protein sequence ID" value="ACU71895.1"/>
    <property type="molecule type" value="Genomic_DNA"/>
</dbReference>
<dbReference type="RefSeq" id="WP_012787188.1">
    <property type="nucleotide sequence ID" value="NC_013131.1"/>
</dbReference>
<reference evidence="1 2" key="1">
    <citation type="journal article" date="2009" name="Stand. Genomic Sci.">
        <title>Complete genome sequence of Catenulispora acidiphila type strain (ID 139908).</title>
        <authorList>
            <person name="Copeland A."/>
            <person name="Lapidus A."/>
            <person name="Glavina Del Rio T."/>
            <person name="Nolan M."/>
            <person name="Lucas S."/>
            <person name="Chen F."/>
            <person name="Tice H."/>
            <person name="Cheng J.F."/>
            <person name="Bruce D."/>
            <person name="Goodwin L."/>
            <person name="Pitluck S."/>
            <person name="Mikhailova N."/>
            <person name="Pati A."/>
            <person name="Ivanova N."/>
            <person name="Mavromatis K."/>
            <person name="Chen A."/>
            <person name="Palaniappan K."/>
            <person name="Chain P."/>
            <person name="Land M."/>
            <person name="Hauser L."/>
            <person name="Chang Y.J."/>
            <person name="Jeffries C.D."/>
            <person name="Chertkov O."/>
            <person name="Brettin T."/>
            <person name="Detter J.C."/>
            <person name="Han C."/>
            <person name="Ali Z."/>
            <person name="Tindall B.J."/>
            <person name="Goker M."/>
            <person name="Bristow J."/>
            <person name="Eisen J.A."/>
            <person name="Markowitz V."/>
            <person name="Hugenholtz P."/>
            <person name="Kyrpides N.C."/>
            <person name="Klenk H.P."/>
        </authorList>
    </citation>
    <scope>NUCLEOTIDE SEQUENCE [LARGE SCALE GENOMIC DNA]</scope>
    <source>
        <strain evidence="2">DSM 44928 / JCM 14897 / NBRC 102108 / NRRL B-24433 / ID139908</strain>
    </source>
</reference>
<evidence type="ECO:0000313" key="2">
    <source>
        <dbReference type="Proteomes" id="UP000000851"/>
    </source>
</evidence>
<protein>
    <submittedName>
        <fullName evidence="1">Uncharacterized protein</fullName>
    </submittedName>
</protein>
<accession>C7Q303</accession>
<dbReference type="KEGG" id="cai:Caci_2986"/>
<organism evidence="1 2">
    <name type="scientific">Catenulispora acidiphila (strain DSM 44928 / JCM 14897 / NBRC 102108 / NRRL B-24433 / ID139908)</name>
    <dbReference type="NCBI Taxonomy" id="479433"/>
    <lineage>
        <taxon>Bacteria</taxon>
        <taxon>Bacillati</taxon>
        <taxon>Actinomycetota</taxon>
        <taxon>Actinomycetes</taxon>
        <taxon>Catenulisporales</taxon>
        <taxon>Catenulisporaceae</taxon>
        <taxon>Catenulispora</taxon>
    </lineage>
</organism>
<dbReference type="AlphaFoldDB" id="C7Q303"/>
<evidence type="ECO:0000313" key="1">
    <source>
        <dbReference type="EMBL" id="ACU71895.1"/>
    </source>
</evidence>